<keyword evidence="1" id="KW-0732">Signal</keyword>
<dbReference type="Proteomes" id="UP000887043">
    <property type="component" value="Unassembled WGS sequence"/>
</dbReference>
<accession>A0AA37HVJ5</accession>
<dbReference type="RefSeq" id="WP_006283036.1">
    <property type="nucleotide sequence ID" value="NZ_BPTR01000001.1"/>
</dbReference>
<dbReference type="GO" id="GO:0010181">
    <property type="term" value="F:FMN binding"/>
    <property type="evidence" value="ECO:0007669"/>
    <property type="project" value="InterPro"/>
</dbReference>
<dbReference type="AlphaFoldDB" id="A0AA37HVJ5"/>
<evidence type="ECO:0000313" key="3">
    <source>
        <dbReference type="EMBL" id="GJG26402.1"/>
    </source>
</evidence>
<protein>
    <recommendedName>
        <fullName evidence="2">FMN-binding domain-containing protein</fullName>
    </recommendedName>
</protein>
<reference evidence="3" key="1">
    <citation type="submission" date="2021-08" db="EMBL/GenBank/DDBJ databases">
        <title>Prevotella lacticifex sp. nov., isolated from rumen of cow.</title>
        <authorList>
            <person name="Shinkai T."/>
            <person name="Ikeyama N."/>
            <person name="Kumagai M."/>
            <person name="Ohmori H."/>
            <person name="Sakamoto M."/>
            <person name="Ohkuma M."/>
            <person name="Mitsumori M."/>
        </authorList>
    </citation>
    <scope>NUCLEOTIDE SEQUENCE</scope>
    <source>
        <strain evidence="3">DSM 11371</strain>
    </source>
</reference>
<dbReference type="Pfam" id="PF04205">
    <property type="entry name" value="FMN_bind"/>
    <property type="match status" value="1"/>
</dbReference>
<comment type="caution">
    <text evidence="3">The sequence shown here is derived from an EMBL/GenBank/DDBJ whole genome shotgun (WGS) entry which is preliminary data.</text>
</comment>
<dbReference type="EMBL" id="BPTR01000001">
    <property type="protein sequence ID" value="GJG26402.1"/>
    <property type="molecule type" value="Genomic_DNA"/>
</dbReference>
<feature type="signal peptide" evidence="1">
    <location>
        <begin position="1"/>
        <end position="22"/>
    </location>
</feature>
<sequence length="131" mass="14406">MKKIKALTAACVVAMATIFVSAMPTDGIMTKEGKTTIVNTQLLGKKVRGFRGATPLKIYIEKNKVIKIEALKNQETPKYMAMAKKLLANYEGKTVKKAAKMEVDGVSGATFTSKSLKKNVQLGLEYYQKNK</sequence>
<dbReference type="GO" id="GO:0016020">
    <property type="term" value="C:membrane"/>
    <property type="evidence" value="ECO:0007669"/>
    <property type="project" value="InterPro"/>
</dbReference>
<feature type="chain" id="PRO_5041377230" description="FMN-binding domain-containing protein" evidence="1">
    <location>
        <begin position="23"/>
        <end position="131"/>
    </location>
</feature>
<evidence type="ECO:0000313" key="4">
    <source>
        <dbReference type="Proteomes" id="UP000887043"/>
    </source>
</evidence>
<organism evidence="3 4">
    <name type="scientific">Segatella bryantii</name>
    <name type="common">Prevotella bryantii</name>
    <dbReference type="NCBI Taxonomy" id="77095"/>
    <lineage>
        <taxon>Bacteria</taxon>
        <taxon>Pseudomonadati</taxon>
        <taxon>Bacteroidota</taxon>
        <taxon>Bacteroidia</taxon>
        <taxon>Bacteroidales</taxon>
        <taxon>Prevotellaceae</taxon>
        <taxon>Segatella</taxon>
    </lineage>
</organism>
<gene>
    <name evidence="3" type="ORF">PRRU23_01020</name>
</gene>
<dbReference type="InterPro" id="IPR007329">
    <property type="entry name" value="FMN-bd"/>
</dbReference>
<proteinExistence type="predicted"/>
<dbReference type="SMART" id="SM00900">
    <property type="entry name" value="FMN_bind"/>
    <property type="match status" value="1"/>
</dbReference>
<name>A0AA37HVJ5_SEGBR</name>
<evidence type="ECO:0000259" key="2">
    <source>
        <dbReference type="SMART" id="SM00900"/>
    </source>
</evidence>
<evidence type="ECO:0000256" key="1">
    <source>
        <dbReference type="SAM" id="SignalP"/>
    </source>
</evidence>
<feature type="domain" description="FMN-binding" evidence="2">
    <location>
        <begin position="49"/>
        <end position="127"/>
    </location>
</feature>